<dbReference type="GO" id="GO:0007623">
    <property type="term" value="P:circadian rhythm"/>
    <property type="evidence" value="ECO:0007669"/>
    <property type="project" value="UniProtKB-ARBA"/>
</dbReference>
<dbReference type="Pfam" id="PF06585">
    <property type="entry name" value="JHBP"/>
    <property type="match status" value="1"/>
</dbReference>
<dbReference type="eggNOG" id="ENOG502RXKT">
    <property type="taxonomic scope" value="Eukaryota"/>
</dbReference>
<dbReference type="PANTHER" id="PTHR11008:SF25">
    <property type="entry name" value="IP09473P-RELATED"/>
    <property type="match status" value="1"/>
</dbReference>
<evidence type="ECO:0000313" key="6">
    <source>
        <dbReference type="Proteomes" id="UP000008792"/>
    </source>
</evidence>
<protein>
    <submittedName>
        <fullName evidence="5">Uncharacterized protein</fullName>
    </submittedName>
</protein>
<comment type="similarity">
    <text evidence="3">Belongs to the TO family.</text>
</comment>
<evidence type="ECO:0000256" key="3">
    <source>
        <dbReference type="ARBA" id="ARBA00060902"/>
    </source>
</evidence>
<dbReference type="PhylomeDB" id="B4M113"/>
<name>B4M113_DROVI</name>
<dbReference type="EMBL" id="CH940650">
    <property type="protein sequence ID" value="EDW67424.1"/>
    <property type="molecule type" value="Genomic_DNA"/>
</dbReference>
<dbReference type="OMA" id="NGHGKGY"/>
<keyword evidence="2" id="KW-0090">Biological rhythms</keyword>
<dbReference type="FunCoup" id="B4M113">
    <property type="interactions" value="83"/>
</dbReference>
<proteinExistence type="inferred from homology"/>
<sequence length="261" mass="29464">MNNIQIFNFLGLLLVSMLATLAVASNYLAEKPNFLTPCVLEDPNFNKCLATNLQGIFVQWKDGIPGTNTVGSMDPLFLKRVKFTQDANNAIALNADLQNVNVIGSSQLTIKEANYSPSKYVAKALIFVPKLRFEFDYKVKGHVLALNLNGQGKGYFESENVVVGLEIAVKARSAPEGTFADVQRVKVYFREIGSFHIKLKNLFGNNAELDRTAHTLFNENWRQFYDVLRPAIEQTFETVLLDRTKKIFAYVPATYFIHNFH</sequence>
<dbReference type="FunFam" id="3.15.10.30:FF:000001">
    <property type="entry name" value="Takeout-like protein 1"/>
    <property type="match status" value="1"/>
</dbReference>
<feature type="chain" id="PRO_5005663462" evidence="4">
    <location>
        <begin position="25"/>
        <end position="261"/>
    </location>
</feature>
<reference evidence="5 6" key="1">
    <citation type="journal article" date="2007" name="Nature">
        <title>Evolution of genes and genomes on the Drosophila phylogeny.</title>
        <authorList>
            <consortium name="Drosophila 12 Genomes Consortium"/>
            <person name="Clark A.G."/>
            <person name="Eisen M.B."/>
            <person name="Smith D.R."/>
            <person name="Bergman C.M."/>
            <person name="Oliver B."/>
            <person name="Markow T.A."/>
            <person name="Kaufman T.C."/>
            <person name="Kellis M."/>
            <person name="Gelbart W."/>
            <person name="Iyer V.N."/>
            <person name="Pollard D.A."/>
            <person name="Sackton T.B."/>
            <person name="Larracuente A.M."/>
            <person name="Singh N.D."/>
            <person name="Abad J.P."/>
            <person name="Abt D.N."/>
            <person name="Adryan B."/>
            <person name="Aguade M."/>
            <person name="Akashi H."/>
            <person name="Anderson W.W."/>
            <person name="Aquadro C.F."/>
            <person name="Ardell D.H."/>
            <person name="Arguello R."/>
            <person name="Artieri C.G."/>
            <person name="Barbash D.A."/>
            <person name="Barker D."/>
            <person name="Barsanti P."/>
            <person name="Batterham P."/>
            <person name="Batzoglou S."/>
            <person name="Begun D."/>
            <person name="Bhutkar A."/>
            <person name="Blanco E."/>
            <person name="Bosak S.A."/>
            <person name="Bradley R.K."/>
            <person name="Brand A.D."/>
            <person name="Brent M.R."/>
            <person name="Brooks A.N."/>
            <person name="Brown R.H."/>
            <person name="Butlin R.K."/>
            <person name="Caggese C."/>
            <person name="Calvi B.R."/>
            <person name="Bernardo de Carvalho A."/>
            <person name="Caspi A."/>
            <person name="Castrezana S."/>
            <person name="Celniker S.E."/>
            <person name="Chang J.L."/>
            <person name="Chapple C."/>
            <person name="Chatterji S."/>
            <person name="Chinwalla A."/>
            <person name="Civetta A."/>
            <person name="Clifton S.W."/>
            <person name="Comeron J.M."/>
            <person name="Costello J.C."/>
            <person name="Coyne J.A."/>
            <person name="Daub J."/>
            <person name="David R.G."/>
            <person name="Delcher A.L."/>
            <person name="Delehaunty K."/>
            <person name="Do C.B."/>
            <person name="Ebling H."/>
            <person name="Edwards K."/>
            <person name="Eickbush T."/>
            <person name="Evans J.D."/>
            <person name="Filipski A."/>
            <person name="Findeiss S."/>
            <person name="Freyhult E."/>
            <person name="Fulton L."/>
            <person name="Fulton R."/>
            <person name="Garcia A.C."/>
            <person name="Gardiner A."/>
            <person name="Garfield D.A."/>
            <person name="Garvin B.E."/>
            <person name="Gibson G."/>
            <person name="Gilbert D."/>
            <person name="Gnerre S."/>
            <person name="Godfrey J."/>
            <person name="Good R."/>
            <person name="Gotea V."/>
            <person name="Gravely B."/>
            <person name="Greenberg A.J."/>
            <person name="Griffiths-Jones S."/>
            <person name="Gross S."/>
            <person name="Guigo R."/>
            <person name="Gustafson E.A."/>
            <person name="Haerty W."/>
            <person name="Hahn M.W."/>
            <person name="Halligan D.L."/>
            <person name="Halpern A.L."/>
            <person name="Halter G.M."/>
            <person name="Han M.V."/>
            <person name="Heger A."/>
            <person name="Hillier L."/>
            <person name="Hinrichs A.S."/>
            <person name="Holmes I."/>
            <person name="Hoskins R.A."/>
            <person name="Hubisz M.J."/>
            <person name="Hultmark D."/>
            <person name="Huntley M.A."/>
            <person name="Jaffe D.B."/>
            <person name="Jagadeeshan S."/>
            <person name="Jeck W.R."/>
            <person name="Johnson J."/>
            <person name="Jones C.D."/>
            <person name="Jordan W.C."/>
            <person name="Karpen G.H."/>
            <person name="Kataoka E."/>
            <person name="Keightley P.D."/>
            <person name="Kheradpour P."/>
            <person name="Kirkness E.F."/>
            <person name="Koerich L.B."/>
            <person name="Kristiansen K."/>
            <person name="Kudrna D."/>
            <person name="Kulathinal R.J."/>
            <person name="Kumar S."/>
            <person name="Kwok R."/>
            <person name="Lander E."/>
            <person name="Langley C.H."/>
            <person name="Lapoint R."/>
            <person name="Lazzaro B.P."/>
            <person name="Lee S.J."/>
            <person name="Levesque L."/>
            <person name="Li R."/>
            <person name="Lin C.F."/>
            <person name="Lin M.F."/>
            <person name="Lindblad-Toh K."/>
            <person name="Llopart A."/>
            <person name="Long M."/>
            <person name="Low L."/>
            <person name="Lozovsky E."/>
            <person name="Lu J."/>
            <person name="Luo M."/>
            <person name="Machado C.A."/>
            <person name="Makalowski W."/>
            <person name="Marzo M."/>
            <person name="Matsuda M."/>
            <person name="Matzkin L."/>
            <person name="McAllister B."/>
            <person name="McBride C.S."/>
            <person name="McKernan B."/>
            <person name="McKernan K."/>
            <person name="Mendez-Lago M."/>
            <person name="Minx P."/>
            <person name="Mollenhauer M.U."/>
            <person name="Montooth K."/>
            <person name="Mount S.M."/>
            <person name="Mu X."/>
            <person name="Myers E."/>
            <person name="Negre B."/>
            <person name="Newfeld S."/>
            <person name="Nielsen R."/>
            <person name="Noor M.A."/>
            <person name="O'Grady P."/>
            <person name="Pachter L."/>
            <person name="Papaceit M."/>
            <person name="Parisi M.J."/>
            <person name="Parisi M."/>
            <person name="Parts L."/>
            <person name="Pedersen J.S."/>
            <person name="Pesole G."/>
            <person name="Phillippy A.M."/>
            <person name="Ponting C.P."/>
            <person name="Pop M."/>
            <person name="Porcelli D."/>
            <person name="Powell J.R."/>
            <person name="Prohaska S."/>
            <person name="Pruitt K."/>
            <person name="Puig M."/>
            <person name="Quesneville H."/>
            <person name="Ram K.R."/>
            <person name="Rand D."/>
            <person name="Rasmussen M.D."/>
            <person name="Reed L.K."/>
            <person name="Reenan R."/>
            <person name="Reily A."/>
            <person name="Remington K.A."/>
            <person name="Rieger T.T."/>
            <person name="Ritchie M.G."/>
            <person name="Robin C."/>
            <person name="Rogers Y.H."/>
            <person name="Rohde C."/>
            <person name="Rozas J."/>
            <person name="Rubenfield M.J."/>
            <person name="Ruiz A."/>
            <person name="Russo S."/>
            <person name="Salzberg S.L."/>
            <person name="Sanchez-Gracia A."/>
            <person name="Saranga D.J."/>
            <person name="Sato H."/>
            <person name="Schaeffer S.W."/>
            <person name="Schatz M.C."/>
            <person name="Schlenke T."/>
            <person name="Schwartz R."/>
            <person name="Segarra C."/>
            <person name="Singh R.S."/>
            <person name="Sirot L."/>
            <person name="Sirota M."/>
            <person name="Sisneros N.B."/>
            <person name="Smith C.D."/>
            <person name="Smith T.F."/>
            <person name="Spieth J."/>
            <person name="Stage D.E."/>
            <person name="Stark A."/>
            <person name="Stephan W."/>
            <person name="Strausberg R.L."/>
            <person name="Strempel S."/>
            <person name="Sturgill D."/>
            <person name="Sutton G."/>
            <person name="Sutton G.G."/>
            <person name="Tao W."/>
            <person name="Teichmann S."/>
            <person name="Tobari Y.N."/>
            <person name="Tomimura Y."/>
            <person name="Tsolas J.M."/>
            <person name="Valente V.L."/>
            <person name="Venter E."/>
            <person name="Venter J.C."/>
            <person name="Vicario S."/>
            <person name="Vieira F.G."/>
            <person name="Vilella A.J."/>
            <person name="Villasante A."/>
            <person name="Walenz B."/>
            <person name="Wang J."/>
            <person name="Wasserman M."/>
            <person name="Watts T."/>
            <person name="Wilson D."/>
            <person name="Wilson R.K."/>
            <person name="Wing R.A."/>
            <person name="Wolfner M.F."/>
            <person name="Wong A."/>
            <person name="Wong G.K."/>
            <person name="Wu C.I."/>
            <person name="Wu G."/>
            <person name="Yamamoto D."/>
            <person name="Yang H.P."/>
            <person name="Yang S.P."/>
            <person name="Yorke J.A."/>
            <person name="Yoshida K."/>
            <person name="Zdobnov E."/>
            <person name="Zhang P."/>
            <person name="Zhang Y."/>
            <person name="Zimin A.V."/>
            <person name="Baldwin J."/>
            <person name="Abdouelleil A."/>
            <person name="Abdulkadir J."/>
            <person name="Abebe A."/>
            <person name="Abera B."/>
            <person name="Abreu J."/>
            <person name="Acer S.C."/>
            <person name="Aftuck L."/>
            <person name="Alexander A."/>
            <person name="An P."/>
            <person name="Anderson E."/>
            <person name="Anderson S."/>
            <person name="Arachi H."/>
            <person name="Azer M."/>
            <person name="Bachantsang P."/>
            <person name="Barry A."/>
            <person name="Bayul T."/>
            <person name="Berlin A."/>
            <person name="Bessette D."/>
            <person name="Bloom T."/>
            <person name="Blye J."/>
            <person name="Boguslavskiy L."/>
            <person name="Bonnet C."/>
            <person name="Boukhgalter B."/>
            <person name="Bourzgui I."/>
            <person name="Brown A."/>
            <person name="Cahill P."/>
            <person name="Channer S."/>
            <person name="Cheshatsang Y."/>
            <person name="Chuda L."/>
            <person name="Citroen M."/>
            <person name="Collymore A."/>
            <person name="Cooke P."/>
            <person name="Costello M."/>
            <person name="D'Aco K."/>
            <person name="Daza R."/>
            <person name="De Haan G."/>
            <person name="DeGray S."/>
            <person name="DeMaso C."/>
            <person name="Dhargay N."/>
            <person name="Dooley K."/>
            <person name="Dooley E."/>
            <person name="Doricent M."/>
            <person name="Dorje P."/>
            <person name="Dorjee K."/>
            <person name="Dupes A."/>
            <person name="Elong R."/>
            <person name="Falk J."/>
            <person name="Farina A."/>
            <person name="Faro S."/>
            <person name="Ferguson D."/>
            <person name="Fisher S."/>
            <person name="Foley C.D."/>
            <person name="Franke A."/>
            <person name="Friedrich D."/>
            <person name="Gadbois L."/>
            <person name="Gearin G."/>
            <person name="Gearin C.R."/>
            <person name="Giannoukos G."/>
            <person name="Goode T."/>
            <person name="Graham J."/>
            <person name="Grandbois E."/>
            <person name="Grewal S."/>
            <person name="Gyaltsen K."/>
            <person name="Hafez N."/>
            <person name="Hagos B."/>
            <person name="Hall J."/>
            <person name="Henson C."/>
            <person name="Hollinger A."/>
            <person name="Honan T."/>
            <person name="Huard M.D."/>
            <person name="Hughes L."/>
            <person name="Hurhula B."/>
            <person name="Husby M.E."/>
            <person name="Kamat A."/>
            <person name="Kanga B."/>
            <person name="Kashin S."/>
            <person name="Khazanovich D."/>
            <person name="Kisner P."/>
            <person name="Lance K."/>
            <person name="Lara M."/>
            <person name="Lee W."/>
            <person name="Lennon N."/>
            <person name="Letendre F."/>
            <person name="LeVine R."/>
            <person name="Lipovsky A."/>
            <person name="Liu X."/>
            <person name="Liu J."/>
            <person name="Liu S."/>
            <person name="Lokyitsang T."/>
            <person name="Lokyitsang Y."/>
            <person name="Lubonja R."/>
            <person name="Lui A."/>
            <person name="MacDonald P."/>
            <person name="Magnisalis V."/>
            <person name="Maru K."/>
            <person name="Matthews C."/>
            <person name="McCusker W."/>
            <person name="McDonough S."/>
            <person name="Mehta T."/>
            <person name="Meldrim J."/>
            <person name="Meneus L."/>
            <person name="Mihai O."/>
            <person name="Mihalev A."/>
            <person name="Mihova T."/>
            <person name="Mittelman R."/>
            <person name="Mlenga V."/>
            <person name="Montmayeur A."/>
            <person name="Mulrain L."/>
            <person name="Navidi A."/>
            <person name="Naylor J."/>
            <person name="Negash T."/>
            <person name="Nguyen T."/>
            <person name="Nguyen N."/>
            <person name="Nicol R."/>
            <person name="Norbu C."/>
            <person name="Norbu N."/>
            <person name="Novod N."/>
            <person name="O'Neill B."/>
            <person name="Osman S."/>
            <person name="Markiewicz E."/>
            <person name="Oyono O.L."/>
            <person name="Patti C."/>
            <person name="Phunkhang P."/>
            <person name="Pierre F."/>
            <person name="Priest M."/>
            <person name="Raghuraman S."/>
            <person name="Rege F."/>
            <person name="Reyes R."/>
            <person name="Rise C."/>
            <person name="Rogov P."/>
            <person name="Ross K."/>
            <person name="Ryan E."/>
            <person name="Settipalli S."/>
            <person name="Shea T."/>
            <person name="Sherpa N."/>
            <person name="Shi L."/>
            <person name="Shih D."/>
            <person name="Sparrow T."/>
            <person name="Spaulding J."/>
            <person name="Stalker J."/>
            <person name="Stange-Thomann N."/>
            <person name="Stavropoulos S."/>
            <person name="Stone C."/>
            <person name="Strader C."/>
            <person name="Tesfaye S."/>
            <person name="Thomson T."/>
            <person name="Thoulutsang Y."/>
            <person name="Thoulutsang D."/>
            <person name="Topham K."/>
            <person name="Topping I."/>
            <person name="Tsamla T."/>
            <person name="Vassiliev H."/>
            <person name="Vo A."/>
            <person name="Wangchuk T."/>
            <person name="Wangdi T."/>
            <person name="Weiand M."/>
            <person name="Wilkinson J."/>
            <person name="Wilson A."/>
            <person name="Yadav S."/>
            <person name="Young G."/>
            <person name="Yu Q."/>
            <person name="Zembek L."/>
            <person name="Zhong D."/>
            <person name="Zimmer A."/>
            <person name="Zwirko Z."/>
            <person name="Jaffe D.B."/>
            <person name="Alvarez P."/>
            <person name="Brockman W."/>
            <person name="Butler J."/>
            <person name="Chin C."/>
            <person name="Gnerre S."/>
            <person name="Grabherr M."/>
            <person name="Kleber M."/>
            <person name="Mauceli E."/>
            <person name="MacCallum I."/>
        </authorList>
    </citation>
    <scope>NUCLEOTIDE SEQUENCE [LARGE SCALE GENOMIC DNA]</scope>
    <source>
        <strain evidence="6">Tucson 15010-1051.87</strain>
    </source>
</reference>
<accession>B4M113</accession>
<dbReference type="SMR" id="B4M113"/>
<dbReference type="InterPro" id="IPR010562">
    <property type="entry name" value="Haemolymph_juvenile_hormone-bd"/>
</dbReference>
<organism evidence="5 6">
    <name type="scientific">Drosophila virilis</name>
    <name type="common">Fruit fly</name>
    <dbReference type="NCBI Taxonomy" id="7244"/>
    <lineage>
        <taxon>Eukaryota</taxon>
        <taxon>Metazoa</taxon>
        <taxon>Ecdysozoa</taxon>
        <taxon>Arthropoda</taxon>
        <taxon>Hexapoda</taxon>
        <taxon>Insecta</taxon>
        <taxon>Pterygota</taxon>
        <taxon>Neoptera</taxon>
        <taxon>Endopterygota</taxon>
        <taxon>Diptera</taxon>
        <taxon>Brachycera</taxon>
        <taxon>Muscomorpha</taxon>
        <taxon>Ephydroidea</taxon>
        <taxon>Drosophilidae</taxon>
        <taxon>Drosophila</taxon>
    </lineage>
</organism>
<gene>
    <name evidence="5" type="primary">Dvir\GJ23083</name>
    <name evidence="5" type="ORF">Dvir_GJ23083</name>
</gene>
<dbReference type="InterPro" id="IPR038606">
    <property type="entry name" value="To_sf"/>
</dbReference>
<dbReference type="Gene3D" id="3.15.10.30">
    <property type="entry name" value="Haemolymph juvenile hormone binding protein"/>
    <property type="match status" value="1"/>
</dbReference>
<dbReference type="STRING" id="7244.B4M113"/>
<keyword evidence="1 4" id="KW-0732">Signal</keyword>
<keyword evidence="6" id="KW-1185">Reference proteome</keyword>
<dbReference type="GO" id="GO:0005615">
    <property type="term" value="C:extracellular space"/>
    <property type="evidence" value="ECO:0007669"/>
    <property type="project" value="TreeGrafter"/>
</dbReference>
<dbReference type="InParanoid" id="B4M113"/>
<dbReference type="Proteomes" id="UP000008792">
    <property type="component" value="Unassembled WGS sequence"/>
</dbReference>
<evidence type="ECO:0000256" key="4">
    <source>
        <dbReference type="SAM" id="SignalP"/>
    </source>
</evidence>
<dbReference type="SMART" id="SM00700">
    <property type="entry name" value="JHBP"/>
    <property type="match status" value="1"/>
</dbReference>
<evidence type="ECO:0000256" key="2">
    <source>
        <dbReference type="ARBA" id="ARBA00023108"/>
    </source>
</evidence>
<evidence type="ECO:0000256" key="1">
    <source>
        <dbReference type="ARBA" id="ARBA00022729"/>
    </source>
</evidence>
<dbReference type="PANTHER" id="PTHR11008">
    <property type="entry name" value="PROTEIN TAKEOUT-LIKE PROTEIN"/>
    <property type="match status" value="1"/>
</dbReference>
<dbReference type="HOGENOM" id="CLU_069908_3_0_1"/>
<dbReference type="KEGG" id="dvi:6630240"/>
<dbReference type="OrthoDB" id="8175281at2759"/>
<evidence type="ECO:0000313" key="5">
    <source>
        <dbReference type="EMBL" id="EDW67424.1"/>
    </source>
</evidence>
<feature type="signal peptide" evidence="4">
    <location>
        <begin position="1"/>
        <end position="24"/>
    </location>
</feature>
<dbReference type="AlphaFoldDB" id="B4M113"/>